<dbReference type="RefSeq" id="XP_022236609.1">
    <property type="nucleotide sequence ID" value="XM_022380901.1"/>
</dbReference>
<dbReference type="PROSITE" id="PS50234">
    <property type="entry name" value="VWFA"/>
    <property type="match status" value="1"/>
</dbReference>
<dbReference type="CDD" id="cd00198">
    <property type="entry name" value="vWFA"/>
    <property type="match status" value="1"/>
</dbReference>
<reference evidence="3" key="1">
    <citation type="submission" date="2025-08" db="UniProtKB">
        <authorList>
            <consortium name="RefSeq"/>
        </authorList>
    </citation>
    <scope>IDENTIFICATION</scope>
    <source>
        <tissue evidence="3">Muscle</tissue>
    </source>
</reference>
<dbReference type="Gene3D" id="3.40.50.410">
    <property type="entry name" value="von Willebrand factor, type A domain"/>
    <property type="match status" value="1"/>
</dbReference>
<feature type="non-terminal residue" evidence="3">
    <location>
        <position position="1"/>
    </location>
</feature>
<proteinExistence type="predicted"/>
<dbReference type="InterPro" id="IPR013642">
    <property type="entry name" value="CLCA_N"/>
</dbReference>
<dbReference type="GeneID" id="111084115"/>
<dbReference type="Pfam" id="PF13519">
    <property type="entry name" value="VWA_2"/>
    <property type="match status" value="1"/>
</dbReference>
<dbReference type="InterPro" id="IPR002035">
    <property type="entry name" value="VWF_A"/>
</dbReference>
<dbReference type="Pfam" id="PF08434">
    <property type="entry name" value="CLCA"/>
    <property type="match status" value="1"/>
</dbReference>
<dbReference type="InterPro" id="IPR036465">
    <property type="entry name" value="vWFA_dom_sf"/>
</dbReference>
<feature type="domain" description="VWFA" evidence="1">
    <location>
        <begin position="163"/>
        <end position="238"/>
    </location>
</feature>
<dbReference type="Proteomes" id="UP000694941">
    <property type="component" value="Unplaced"/>
</dbReference>
<keyword evidence="2" id="KW-1185">Reference proteome</keyword>
<name>A0ABM1RZ04_LIMPO</name>
<dbReference type="SUPFAM" id="SSF53300">
    <property type="entry name" value="vWA-like"/>
    <property type="match status" value="1"/>
</dbReference>
<evidence type="ECO:0000259" key="1">
    <source>
        <dbReference type="PROSITE" id="PS50234"/>
    </source>
</evidence>
<evidence type="ECO:0000313" key="2">
    <source>
        <dbReference type="Proteomes" id="UP000694941"/>
    </source>
</evidence>
<gene>
    <name evidence="3" type="primary">LOC111084115</name>
</gene>
<accession>A0ABM1RZ04</accession>
<organism evidence="2 3">
    <name type="scientific">Limulus polyphemus</name>
    <name type="common">Atlantic horseshoe crab</name>
    <dbReference type="NCBI Taxonomy" id="6850"/>
    <lineage>
        <taxon>Eukaryota</taxon>
        <taxon>Metazoa</taxon>
        <taxon>Ecdysozoa</taxon>
        <taxon>Arthropoda</taxon>
        <taxon>Chelicerata</taxon>
        <taxon>Merostomata</taxon>
        <taxon>Xiphosura</taxon>
        <taxon>Limulidae</taxon>
        <taxon>Limulus</taxon>
    </lineage>
</organism>
<protein>
    <submittedName>
        <fullName evidence="3">Uncharacterized protein LOC111084115</fullName>
    </submittedName>
</protein>
<sequence length="238" mass="27465">DLLFKTSKLLFHATSGKFYFREVTLVVPSSGHNWTNRPDKVISSRWYSTADIRIGPPDVLHGSAPYTVGSTRCGQQGLFIYLPTNFLLTSEYLDKPNVLFRQWMTYSKGICENKRHRLMKHNYNRQCSEGKEIGFREPQPNLTRLKYFETPKFRIVQADKSPRCVLILDTSGSMHSNPMIKLRESATRFIRKLEDGTFIGVVSFGFNAKIELELTKKTVENEGDIIEKIPKEAEDHQR</sequence>
<evidence type="ECO:0000313" key="3">
    <source>
        <dbReference type="RefSeq" id="XP_022236609.1"/>
    </source>
</evidence>